<evidence type="ECO:0000256" key="4">
    <source>
        <dbReference type="SAM" id="Coils"/>
    </source>
</evidence>
<feature type="coiled-coil region" evidence="4">
    <location>
        <begin position="82"/>
        <end position="109"/>
    </location>
</feature>
<dbReference type="Gene3D" id="3.40.50.300">
    <property type="entry name" value="P-loop containing nucleotide triphosphate hydrolases"/>
    <property type="match status" value="1"/>
</dbReference>
<evidence type="ECO:0000313" key="7">
    <source>
        <dbReference type="Proteomes" id="UP000216052"/>
    </source>
</evidence>
<reference evidence="6" key="1">
    <citation type="submission" date="2024-05" db="EMBL/GenBank/DDBJ databases">
        <title>Isolation and characterization of Sporomusa carbonis sp. nov., a carboxydotrophic hydrogenogen in the genus of Sporomusa isolated from a charcoal burning pile.</title>
        <authorList>
            <person name="Boeer T."/>
            <person name="Rosenbaum F."/>
            <person name="Eysell L."/>
            <person name="Mueller V."/>
            <person name="Daniel R."/>
            <person name="Poehlein A."/>
        </authorList>
    </citation>
    <scope>NUCLEOTIDE SEQUENCE [LARGE SCALE GENOMIC DNA]</scope>
    <source>
        <strain evidence="6">DSM 3132</strain>
    </source>
</reference>
<dbReference type="InterPro" id="IPR003593">
    <property type="entry name" value="AAA+_ATPase"/>
</dbReference>
<evidence type="ECO:0000259" key="5">
    <source>
        <dbReference type="SMART" id="SM00382"/>
    </source>
</evidence>
<dbReference type="SUPFAM" id="SSF48019">
    <property type="entry name" value="post-AAA+ oligomerization domain-like"/>
    <property type="match status" value="1"/>
</dbReference>
<proteinExistence type="inferred from homology"/>
<dbReference type="Gene3D" id="1.10.3710.10">
    <property type="entry name" value="DNA polymerase III clamp loader subunits, C-terminal domain"/>
    <property type="match status" value="1"/>
</dbReference>
<dbReference type="EMBL" id="CP155571">
    <property type="protein sequence ID" value="XFO72906.1"/>
    <property type="molecule type" value="Genomic_DNA"/>
</dbReference>
<dbReference type="Proteomes" id="UP000216052">
    <property type="component" value="Chromosome"/>
</dbReference>
<dbReference type="InterPro" id="IPR032423">
    <property type="entry name" value="AAA_assoc_2"/>
</dbReference>
<organism evidence="6 7">
    <name type="scientific">Sporomusa acidovorans (strain ATCC 49682 / DSM 3132 / Mol)</name>
    <dbReference type="NCBI Taxonomy" id="1123286"/>
    <lineage>
        <taxon>Bacteria</taxon>
        <taxon>Bacillati</taxon>
        <taxon>Bacillota</taxon>
        <taxon>Negativicutes</taxon>
        <taxon>Selenomonadales</taxon>
        <taxon>Sporomusaceae</taxon>
        <taxon>Sporomusa</taxon>
    </lineage>
</organism>
<dbReference type="InterPro" id="IPR027417">
    <property type="entry name" value="P-loop_NTPase"/>
</dbReference>
<dbReference type="Pfam" id="PF00004">
    <property type="entry name" value="AAA"/>
    <property type="match status" value="1"/>
</dbReference>
<accession>A0ABZ3J451</accession>
<dbReference type="InterPro" id="IPR021886">
    <property type="entry name" value="MgsA_C"/>
</dbReference>
<dbReference type="Gene3D" id="1.20.272.10">
    <property type="match status" value="1"/>
</dbReference>
<sequence length="418" mass="46095">MDLFDFTAKKKNTHEPLAVRMRPRNLDEFVGQKHLLDKGKLLRTLIESDQIQSMILQGPPATGKTTLATIISSMTNAEFVKLNAISLAIAELRSILEKARENLKYYQKRTIVFIDEIHAMKSNVQMSLLQAVEDGTFILIGATTESVTHDIIPPLTSRCKVYTLSPLAPIDIKKIINSALTDSERGLGSHQLKIDESALSYVADICNGDVRSALNALEVAASSLKDNETIDLNTIQQAFEFRLNGISTTDFYDLTSAFIKSMRGSQTNAALYWLARLLVSGVDPIFLARRIVIHAAEDVGLANPQALQIAVAAKQAVEFIGMPEARIPLAEAVIYISESPKSNSAYKAIHSALELVKRTHPYPVPNQLKNSTGLYVNPIDTPGTPLAYLPVELNEPSLYTPQNSGMEEKIFAKYNQKV</sequence>
<dbReference type="CDD" id="cd00009">
    <property type="entry name" value="AAA"/>
    <property type="match status" value="1"/>
</dbReference>
<gene>
    <name evidence="6" type="primary">rarA_2</name>
    <name evidence="6" type="ORF">SPACI_029600</name>
</gene>
<dbReference type="Gene3D" id="1.10.8.60">
    <property type="match status" value="1"/>
</dbReference>
<keyword evidence="7" id="KW-1185">Reference proteome</keyword>
<dbReference type="PANTHER" id="PTHR13779">
    <property type="entry name" value="WERNER HELICASE-INTERACTING PROTEIN 1 FAMILY MEMBER"/>
    <property type="match status" value="1"/>
</dbReference>
<dbReference type="Pfam" id="PF16193">
    <property type="entry name" value="AAA_assoc_2"/>
    <property type="match status" value="1"/>
</dbReference>
<evidence type="ECO:0000256" key="2">
    <source>
        <dbReference type="ARBA" id="ARBA00022741"/>
    </source>
</evidence>
<evidence type="ECO:0000256" key="1">
    <source>
        <dbReference type="ARBA" id="ARBA00008959"/>
    </source>
</evidence>
<protein>
    <submittedName>
        <fullName evidence="6">Replication-associated recombination protein A</fullName>
    </submittedName>
</protein>
<dbReference type="InterPro" id="IPR003959">
    <property type="entry name" value="ATPase_AAA_core"/>
</dbReference>
<dbReference type="CDD" id="cd18139">
    <property type="entry name" value="HLD_clamp_RarA"/>
    <property type="match status" value="1"/>
</dbReference>
<dbReference type="Pfam" id="PF12002">
    <property type="entry name" value="MgsA_C"/>
    <property type="match status" value="1"/>
</dbReference>
<evidence type="ECO:0000256" key="3">
    <source>
        <dbReference type="ARBA" id="ARBA00022840"/>
    </source>
</evidence>
<name>A0ABZ3J451_SPOA4</name>
<dbReference type="SUPFAM" id="SSF52540">
    <property type="entry name" value="P-loop containing nucleoside triphosphate hydrolases"/>
    <property type="match status" value="1"/>
</dbReference>
<evidence type="ECO:0000313" key="6">
    <source>
        <dbReference type="EMBL" id="XFO72906.1"/>
    </source>
</evidence>
<feature type="domain" description="AAA+ ATPase" evidence="5">
    <location>
        <begin position="50"/>
        <end position="167"/>
    </location>
</feature>
<keyword evidence="3" id="KW-0067">ATP-binding</keyword>
<dbReference type="SMART" id="SM00382">
    <property type="entry name" value="AAA"/>
    <property type="match status" value="1"/>
</dbReference>
<comment type="similarity">
    <text evidence="1">Belongs to the AAA ATPase family. RarA/MGS1/WRNIP1 subfamily.</text>
</comment>
<keyword evidence="4" id="KW-0175">Coiled coil</keyword>
<dbReference type="InterPro" id="IPR008921">
    <property type="entry name" value="DNA_pol3_clamp-load_cplx_C"/>
</dbReference>
<dbReference type="InterPro" id="IPR051314">
    <property type="entry name" value="AAA_ATPase_RarA/MGS1/WRNIP1"/>
</dbReference>
<keyword evidence="2" id="KW-0547">Nucleotide-binding</keyword>
<dbReference type="PANTHER" id="PTHR13779:SF7">
    <property type="entry name" value="ATPASE WRNIP1"/>
    <property type="match status" value="1"/>
</dbReference>